<dbReference type="SUPFAM" id="SSF52091">
    <property type="entry name" value="SpoIIaa-like"/>
    <property type="match status" value="1"/>
</dbReference>
<feature type="domain" description="STAS" evidence="1">
    <location>
        <begin position="15"/>
        <end position="123"/>
    </location>
</feature>
<dbReference type="HOGENOM" id="CLU_151786_0_0_11"/>
<dbReference type="InterPro" id="IPR058548">
    <property type="entry name" value="MlaB-like_STAS"/>
</dbReference>
<evidence type="ECO:0000259" key="1">
    <source>
        <dbReference type="PROSITE" id="PS50801"/>
    </source>
</evidence>
<keyword evidence="3" id="KW-1185">Reference proteome</keyword>
<accession>C5C337</accession>
<dbReference type="RefSeq" id="WP_015884118.1">
    <property type="nucleotide sequence ID" value="NC_012669.1"/>
</dbReference>
<evidence type="ECO:0000313" key="3">
    <source>
        <dbReference type="Proteomes" id="UP000007962"/>
    </source>
</evidence>
<dbReference type="InterPro" id="IPR036513">
    <property type="entry name" value="STAS_dom_sf"/>
</dbReference>
<dbReference type="Proteomes" id="UP000007962">
    <property type="component" value="Chromosome"/>
</dbReference>
<evidence type="ECO:0000313" key="2">
    <source>
        <dbReference type="EMBL" id="ACQ81881.1"/>
    </source>
</evidence>
<dbReference type="eggNOG" id="COG3113">
    <property type="taxonomic scope" value="Bacteria"/>
</dbReference>
<dbReference type="PROSITE" id="PS50801">
    <property type="entry name" value="STAS"/>
    <property type="match status" value="1"/>
</dbReference>
<gene>
    <name evidence="2" type="ordered locus">Bcav_3639</name>
</gene>
<reference evidence="2 3" key="1">
    <citation type="journal article" date="2009" name="Stand. Genomic Sci.">
        <title>Complete genome sequence of Beutenbergia cavernae type strain (HKI 0122).</title>
        <authorList>
            <person name="Land M."/>
            <person name="Pukall R."/>
            <person name="Abt B."/>
            <person name="Goker M."/>
            <person name="Rohde M."/>
            <person name="Glavina Del Rio T."/>
            <person name="Tice H."/>
            <person name="Copeland A."/>
            <person name="Cheng J.F."/>
            <person name="Lucas S."/>
            <person name="Chen F."/>
            <person name="Nolan M."/>
            <person name="Bruce D."/>
            <person name="Goodwin L."/>
            <person name="Pitluck S."/>
            <person name="Ivanova N."/>
            <person name="Mavromatis K."/>
            <person name="Ovchinnikova G."/>
            <person name="Pati A."/>
            <person name="Chen A."/>
            <person name="Palaniappan K."/>
            <person name="Hauser L."/>
            <person name="Chang Y.J."/>
            <person name="Jefferies C.C."/>
            <person name="Saunders E."/>
            <person name="Brettin T."/>
            <person name="Detter J.C."/>
            <person name="Han C."/>
            <person name="Chain P."/>
            <person name="Bristow J."/>
            <person name="Eisen J.A."/>
            <person name="Markowitz V."/>
            <person name="Hugenholtz P."/>
            <person name="Kyrpides N.C."/>
            <person name="Klenk H.P."/>
            <person name="Lapidus A."/>
        </authorList>
    </citation>
    <scope>NUCLEOTIDE SEQUENCE [LARGE SCALE GENOMIC DNA]</scope>
    <source>
        <strain evidence="3">ATCC BAA-8 / DSM 12333 / NBRC 16432</strain>
    </source>
</reference>
<name>C5C337_BEUC1</name>
<sequence>MDTTPPGPVSGSQPGSVRVRTTDDRTRIVLAGEIDVSLAGDLADAVGRAELAGNPTEIDAAQVAFMDSSGIALLARVATRTPGRLAIISPPDVVRFLLEVTRIGDMVDVLDIDPGFPDSDGDAGPSVA</sequence>
<dbReference type="InterPro" id="IPR002645">
    <property type="entry name" value="STAS_dom"/>
</dbReference>
<dbReference type="Pfam" id="PF13466">
    <property type="entry name" value="STAS_2"/>
    <property type="match status" value="1"/>
</dbReference>
<dbReference type="EMBL" id="CP001618">
    <property type="protein sequence ID" value="ACQ81881.1"/>
    <property type="molecule type" value="Genomic_DNA"/>
</dbReference>
<dbReference type="CDD" id="cd07043">
    <property type="entry name" value="STAS_anti-anti-sigma_factors"/>
    <property type="match status" value="1"/>
</dbReference>
<dbReference type="Gene3D" id="3.30.750.24">
    <property type="entry name" value="STAS domain"/>
    <property type="match status" value="1"/>
</dbReference>
<proteinExistence type="predicted"/>
<organism evidence="2 3">
    <name type="scientific">Beutenbergia cavernae (strain ATCC BAA-8 / DSM 12333 / CCUG 43141 / JCM 11478 / NBRC 16432 / NCIMB 13614 / HKI 0122)</name>
    <dbReference type="NCBI Taxonomy" id="471853"/>
    <lineage>
        <taxon>Bacteria</taxon>
        <taxon>Bacillati</taxon>
        <taxon>Actinomycetota</taxon>
        <taxon>Actinomycetes</taxon>
        <taxon>Micrococcales</taxon>
        <taxon>Beutenbergiaceae</taxon>
        <taxon>Beutenbergia</taxon>
    </lineage>
</organism>
<dbReference type="AlphaFoldDB" id="C5C337"/>
<dbReference type="KEGG" id="bcv:Bcav_3639"/>
<protein>
    <submittedName>
        <fullName evidence="2">Anti-sigma-factor antagonist</fullName>
    </submittedName>
</protein>